<dbReference type="InterPro" id="IPR024042">
    <property type="entry name" value="TM1646-like_dom_sf"/>
</dbReference>
<dbReference type="InterPro" id="IPR005585">
    <property type="entry name" value="DUF327"/>
</dbReference>
<dbReference type="EMBL" id="JACRSW010000030">
    <property type="protein sequence ID" value="MBC8557632.1"/>
    <property type="molecule type" value="Genomic_DNA"/>
</dbReference>
<gene>
    <name evidence="2" type="ORF">H8700_07910</name>
</gene>
<evidence type="ECO:0000313" key="3">
    <source>
        <dbReference type="Proteomes" id="UP000637513"/>
    </source>
</evidence>
<dbReference type="Proteomes" id="UP000637513">
    <property type="component" value="Unassembled WGS sequence"/>
</dbReference>
<proteinExistence type="predicted"/>
<keyword evidence="1" id="KW-0175">Coiled coil</keyword>
<comment type="caution">
    <text evidence="2">The sequence shown here is derived from an EMBL/GenBank/DDBJ whole genome shotgun (WGS) entry which is preliminary data.</text>
</comment>
<organism evidence="2 3">
    <name type="scientific">Jutongia hominis</name>
    <dbReference type="NCBI Taxonomy" id="2763664"/>
    <lineage>
        <taxon>Bacteria</taxon>
        <taxon>Bacillati</taxon>
        <taxon>Bacillota</taxon>
        <taxon>Clostridia</taxon>
        <taxon>Lachnospirales</taxon>
        <taxon>Lachnospiraceae</taxon>
        <taxon>Jutongia</taxon>
    </lineage>
</organism>
<dbReference type="Pfam" id="PF03885">
    <property type="entry name" value="DUF327"/>
    <property type="match status" value="1"/>
</dbReference>
<evidence type="ECO:0000256" key="1">
    <source>
        <dbReference type="SAM" id="Coils"/>
    </source>
</evidence>
<dbReference type="Gene3D" id="1.20.120.490">
    <property type="entry name" value="Hypothetical protein TM1646-like domain"/>
    <property type="match status" value="1"/>
</dbReference>
<protein>
    <submittedName>
        <fullName evidence="2">YaaR family protein</fullName>
    </submittedName>
</protein>
<dbReference type="RefSeq" id="WP_022142672.1">
    <property type="nucleotide sequence ID" value="NZ_JACRSW010000030.1"/>
</dbReference>
<evidence type="ECO:0000313" key="2">
    <source>
        <dbReference type="EMBL" id="MBC8557632.1"/>
    </source>
</evidence>
<feature type="coiled-coil region" evidence="1">
    <location>
        <begin position="106"/>
        <end position="133"/>
    </location>
</feature>
<keyword evidence="3" id="KW-1185">Reference proteome</keyword>
<name>A0ABR7MWL4_9FIRM</name>
<sequence>MDLKVTNLAQIQQQNALSNLPETDGSFRFALLSNLQENELQSQLAFMMEEITQQGNRISKRMDVRDMKQYRKLIKEFINEISTHSHKFSRENFLDRKGRHRVYGIIKQINQTLDELAEELLEEEKDHLAILQKVDEIRGLILDIFT</sequence>
<dbReference type="SUPFAM" id="SSF158397">
    <property type="entry name" value="TM1646-like"/>
    <property type="match status" value="1"/>
</dbReference>
<reference evidence="2 3" key="1">
    <citation type="submission" date="2020-08" db="EMBL/GenBank/DDBJ databases">
        <title>Genome public.</title>
        <authorList>
            <person name="Liu C."/>
            <person name="Sun Q."/>
        </authorList>
    </citation>
    <scope>NUCLEOTIDE SEQUENCE [LARGE SCALE GENOMIC DNA]</scope>
    <source>
        <strain evidence="2 3">BX3</strain>
    </source>
</reference>
<accession>A0ABR7MWL4</accession>